<keyword evidence="2" id="KW-0677">Repeat</keyword>
<dbReference type="AlphaFoldDB" id="A0A7S0SNC9"/>
<dbReference type="Pfam" id="PF01344">
    <property type="entry name" value="Kelch_1"/>
    <property type="match status" value="1"/>
</dbReference>
<dbReference type="PANTHER" id="PTHR46344">
    <property type="entry name" value="OS02G0202900 PROTEIN"/>
    <property type="match status" value="1"/>
</dbReference>
<dbReference type="PANTHER" id="PTHR46344:SF27">
    <property type="entry name" value="KELCH REPEAT SUPERFAMILY PROTEIN"/>
    <property type="match status" value="1"/>
</dbReference>
<evidence type="ECO:0000256" key="1">
    <source>
        <dbReference type="ARBA" id="ARBA00022441"/>
    </source>
</evidence>
<keyword evidence="1" id="KW-0880">Kelch repeat</keyword>
<dbReference type="Gene3D" id="2.120.10.80">
    <property type="entry name" value="Kelch-type beta propeller"/>
    <property type="match status" value="2"/>
</dbReference>
<name>A0A7S0SNC9_9CHLO</name>
<reference evidence="3" key="1">
    <citation type="submission" date="2021-01" db="EMBL/GenBank/DDBJ databases">
        <authorList>
            <person name="Corre E."/>
            <person name="Pelletier E."/>
            <person name="Niang G."/>
            <person name="Scheremetjew M."/>
            <person name="Finn R."/>
            <person name="Kale V."/>
            <person name="Holt S."/>
            <person name="Cochrane G."/>
            <person name="Meng A."/>
            <person name="Brown T."/>
            <person name="Cohen L."/>
        </authorList>
    </citation>
    <scope>NUCLEOTIDE SEQUENCE</scope>
    <source>
        <strain evidence="3">SL-175</strain>
    </source>
</reference>
<accession>A0A7S0SNC9</accession>
<dbReference type="SUPFAM" id="SSF117281">
    <property type="entry name" value="Kelch motif"/>
    <property type="match status" value="1"/>
</dbReference>
<sequence>MAAPTPPRAYDGSRATARVLALSELWVFIAAYSGIVGAWRLTAVCKAAREGVKEWLRTLPGLVVCGGYTGDGVYTREVWRLDLRELKWNRLPDLTCGRTHHACFAVRKGVVALGGYVVEHTGRKTTAGVESLGHGAVEEENVFKALPPLSRGPIRECVAVANFESESDQGQVLIIGGRKRNGGRSSPVHTVDLATGACTPQPALLSHHGHLAGCSAARLADGRVICVGMHANINSNTLQGTAQVLEPAEHGSPSKTSWKWRLLPGTMVGRYGSKACVLSDGRFAIFGGTVDGASTSSCEVLTLDGEDERWEELPPMHEARSYTACAAIGGCVIVVSGDVDLKTAEVYEEALGRWRRLPCDLPHAGGLRCMGSAVM</sequence>
<dbReference type="InterPro" id="IPR006652">
    <property type="entry name" value="Kelch_1"/>
</dbReference>
<proteinExistence type="predicted"/>
<gene>
    <name evidence="3" type="ORF">MANT1106_LOCUS14757</name>
</gene>
<evidence type="ECO:0000313" key="3">
    <source>
        <dbReference type="EMBL" id="CAD8712070.1"/>
    </source>
</evidence>
<dbReference type="SMART" id="SM00612">
    <property type="entry name" value="Kelch"/>
    <property type="match status" value="4"/>
</dbReference>
<evidence type="ECO:0000256" key="2">
    <source>
        <dbReference type="ARBA" id="ARBA00022737"/>
    </source>
</evidence>
<dbReference type="EMBL" id="HBFC01024457">
    <property type="protein sequence ID" value="CAD8712070.1"/>
    <property type="molecule type" value="Transcribed_RNA"/>
</dbReference>
<dbReference type="InterPro" id="IPR015915">
    <property type="entry name" value="Kelch-typ_b-propeller"/>
</dbReference>
<protein>
    <submittedName>
        <fullName evidence="3">Uncharacterized protein</fullName>
    </submittedName>
</protein>
<organism evidence="3">
    <name type="scientific">Mantoniella antarctica</name>
    <dbReference type="NCBI Taxonomy" id="81844"/>
    <lineage>
        <taxon>Eukaryota</taxon>
        <taxon>Viridiplantae</taxon>
        <taxon>Chlorophyta</taxon>
        <taxon>Mamiellophyceae</taxon>
        <taxon>Mamiellales</taxon>
        <taxon>Mamiellaceae</taxon>
        <taxon>Mantoniella</taxon>
    </lineage>
</organism>